<evidence type="ECO:0000313" key="2">
    <source>
        <dbReference type="Proteomes" id="UP000027586"/>
    </source>
</evidence>
<organism evidence="1 2">
    <name type="scientific">Lichtheimia corymbifera JMRC:FSU:9682</name>
    <dbReference type="NCBI Taxonomy" id="1263082"/>
    <lineage>
        <taxon>Eukaryota</taxon>
        <taxon>Fungi</taxon>
        <taxon>Fungi incertae sedis</taxon>
        <taxon>Mucoromycota</taxon>
        <taxon>Mucoromycotina</taxon>
        <taxon>Mucoromycetes</taxon>
        <taxon>Mucorales</taxon>
        <taxon>Lichtheimiaceae</taxon>
        <taxon>Lichtheimia</taxon>
    </lineage>
</organism>
<name>A0A068RYA0_9FUNG</name>
<protein>
    <submittedName>
        <fullName evidence="1">Uncharacterized protein</fullName>
    </submittedName>
</protein>
<evidence type="ECO:0000313" key="1">
    <source>
        <dbReference type="EMBL" id="CDH53966.1"/>
    </source>
</evidence>
<dbReference type="VEuPathDB" id="FungiDB:LCOR_05264.1"/>
<dbReference type="OrthoDB" id="10576208at2759"/>
<proteinExistence type="predicted"/>
<dbReference type="EMBL" id="CBTN010000020">
    <property type="protein sequence ID" value="CDH53966.1"/>
    <property type="molecule type" value="Genomic_DNA"/>
</dbReference>
<sequence length="142" mass="15804">MSRAALSMMCTDLIDADPAQSENMDSLITRTMAIVEVHLHSSNCGVVVVHKLGTLRETTKSPFFFALTSQSKRQLGDQVVNGDTFQLQTFNDQYACNLSMTQTSIPIQHIDVLSLIQHLTGRGVYSFPRCPQQEVFTLPLLD</sequence>
<keyword evidence="2" id="KW-1185">Reference proteome</keyword>
<dbReference type="Proteomes" id="UP000027586">
    <property type="component" value="Unassembled WGS sequence"/>
</dbReference>
<reference evidence="1" key="1">
    <citation type="submission" date="2013-08" db="EMBL/GenBank/DDBJ databases">
        <title>Gene expansion shapes genome architecture in the human pathogen Lichtheimia corymbifera: an evolutionary genomics analysis in the ancient terrestrial Mucorales (Mucoromycotina).</title>
        <authorList>
            <person name="Schwartze V.U."/>
            <person name="Winter S."/>
            <person name="Shelest E."/>
            <person name="Marcet-Houben M."/>
            <person name="Horn F."/>
            <person name="Wehner S."/>
            <person name="Hoffmann K."/>
            <person name="Riege K."/>
            <person name="Sammeth M."/>
            <person name="Nowrousian M."/>
            <person name="Valiante V."/>
            <person name="Linde J."/>
            <person name="Jacobsen I.D."/>
            <person name="Marz M."/>
            <person name="Brakhage A.A."/>
            <person name="Gabaldon T."/>
            <person name="Bocker S."/>
            <person name="Voigt K."/>
        </authorList>
    </citation>
    <scope>NUCLEOTIDE SEQUENCE [LARGE SCALE GENOMIC DNA]</scope>
    <source>
        <strain evidence="1">FSU 9682</strain>
    </source>
</reference>
<accession>A0A068RYA0</accession>
<dbReference type="AlphaFoldDB" id="A0A068RYA0"/>
<gene>
    <name evidence="1" type="ORF">LCOR_05264.1</name>
</gene>
<comment type="caution">
    <text evidence="1">The sequence shown here is derived from an EMBL/GenBank/DDBJ whole genome shotgun (WGS) entry which is preliminary data.</text>
</comment>